<proteinExistence type="inferred from homology"/>
<comment type="catalytic activity">
    <reaction evidence="6">
        <text>L-glutamate + NADP(+) + H2O = 2-oxoglutarate + NH4(+) + NADPH + H(+)</text>
        <dbReference type="Rhea" id="RHEA:11612"/>
        <dbReference type="ChEBI" id="CHEBI:15377"/>
        <dbReference type="ChEBI" id="CHEBI:15378"/>
        <dbReference type="ChEBI" id="CHEBI:16810"/>
        <dbReference type="ChEBI" id="CHEBI:28938"/>
        <dbReference type="ChEBI" id="CHEBI:29985"/>
        <dbReference type="ChEBI" id="CHEBI:57783"/>
        <dbReference type="ChEBI" id="CHEBI:58349"/>
        <dbReference type="EC" id="1.4.1.4"/>
    </reaction>
</comment>
<name>A0A0G4KVG1_VERLO</name>
<dbReference type="SUPFAM" id="SSF51735">
    <property type="entry name" value="NAD(P)-binding Rossmann-fold domains"/>
    <property type="match status" value="1"/>
</dbReference>
<evidence type="ECO:0000259" key="8">
    <source>
        <dbReference type="SMART" id="SM00839"/>
    </source>
</evidence>
<dbReference type="Proteomes" id="UP000044602">
    <property type="component" value="Unassembled WGS sequence"/>
</dbReference>
<dbReference type="GO" id="GO:0005829">
    <property type="term" value="C:cytosol"/>
    <property type="evidence" value="ECO:0007669"/>
    <property type="project" value="TreeGrafter"/>
</dbReference>
<reference evidence="10" key="1">
    <citation type="submission" date="2015-05" db="EMBL/GenBank/DDBJ databases">
        <authorList>
            <person name="Fogelqvist Johan"/>
        </authorList>
    </citation>
    <scope>NUCLEOTIDE SEQUENCE [LARGE SCALE GENOMIC DNA]</scope>
</reference>
<keyword evidence="4" id="KW-0521">NADP</keyword>
<keyword evidence="7" id="KW-0560">Oxidoreductase</keyword>
<evidence type="ECO:0000313" key="9">
    <source>
        <dbReference type="EMBL" id="CRK13686.1"/>
    </source>
</evidence>
<keyword evidence="10" id="KW-1185">Reference proteome</keyword>
<dbReference type="PANTHER" id="PTHR43571:SF1">
    <property type="entry name" value="NADP-SPECIFIC GLUTAMATE DEHYDROGENASE 1-RELATED"/>
    <property type="match status" value="1"/>
</dbReference>
<dbReference type="Pfam" id="PF00208">
    <property type="entry name" value="ELFV_dehydrog"/>
    <property type="match status" value="1"/>
</dbReference>
<protein>
    <recommendedName>
        <fullName evidence="3">NADP-specific glutamate dehydrogenase</fullName>
        <ecNumber evidence="2">1.4.1.4</ecNumber>
    </recommendedName>
    <alternativeName>
        <fullName evidence="5">NADP-dependent glutamate dehydrogenase</fullName>
    </alternativeName>
</protein>
<dbReference type="EC" id="1.4.1.4" evidence="2"/>
<dbReference type="STRING" id="100787.A0A0G4KVG1"/>
<dbReference type="GO" id="GO:0004354">
    <property type="term" value="F:glutamate dehydrogenase (NADP+) activity"/>
    <property type="evidence" value="ECO:0007669"/>
    <property type="project" value="UniProtKB-EC"/>
</dbReference>
<evidence type="ECO:0000256" key="4">
    <source>
        <dbReference type="ARBA" id="ARBA00022857"/>
    </source>
</evidence>
<gene>
    <name evidence="9" type="ORF">BN1708_017194</name>
</gene>
<dbReference type="PANTHER" id="PTHR43571">
    <property type="entry name" value="NADP-SPECIFIC GLUTAMATE DEHYDROGENASE 1-RELATED"/>
    <property type="match status" value="1"/>
</dbReference>
<dbReference type="Gene3D" id="3.40.50.720">
    <property type="entry name" value="NAD(P)-binding Rossmann-like Domain"/>
    <property type="match status" value="1"/>
</dbReference>
<dbReference type="FunFam" id="3.40.50.720:FF:000030">
    <property type="entry name" value="Glutamate dehydrogenase"/>
    <property type="match status" value="1"/>
</dbReference>
<dbReference type="EMBL" id="CVQH01004903">
    <property type="protein sequence ID" value="CRK13686.1"/>
    <property type="molecule type" value="Genomic_DNA"/>
</dbReference>
<dbReference type="PRINTS" id="PR00082">
    <property type="entry name" value="GLFDHDRGNASE"/>
</dbReference>
<dbReference type="InterPro" id="IPR006095">
    <property type="entry name" value="Glu/Leu/Phe/Val/Trp_DH"/>
</dbReference>
<dbReference type="SMART" id="SM00839">
    <property type="entry name" value="ELFV_dehydrog"/>
    <property type="match status" value="1"/>
</dbReference>
<dbReference type="FunFam" id="1.10.285.10:FF:000001">
    <property type="entry name" value="Glutamate dehydrogenase"/>
    <property type="match status" value="1"/>
</dbReference>
<dbReference type="InterPro" id="IPR006096">
    <property type="entry name" value="Glu/Leu/Phe/Val/Trp_DH_C"/>
</dbReference>
<comment type="subunit">
    <text evidence="1">Homohexamer.</text>
</comment>
<evidence type="ECO:0000256" key="5">
    <source>
        <dbReference type="ARBA" id="ARBA00029617"/>
    </source>
</evidence>
<dbReference type="InterPro" id="IPR036291">
    <property type="entry name" value="NAD(P)-bd_dom_sf"/>
</dbReference>
<dbReference type="InterPro" id="IPR050724">
    <property type="entry name" value="Glu_Leu_Phe_Val_DH"/>
</dbReference>
<evidence type="ECO:0000256" key="2">
    <source>
        <dbReference type="ARBA" id="ARBA00012907"/>
    </source>
</evidence>
<sequence length="364" mass="39173">MSTRKDLLKLVLMSATLDAASFENYFRSQGLRVGLVEIEGRTYPVEDYYMDDIISMTGFKADAYDSRSETLGQTIQKLGHRINYSLLNETISTIDLELSYQEKEGGILGNSWGGSLIRPEATGYGLVYYVDHMLQYAGKGGFAGKRVAISGSGNVAQYAALKCIELGATVVSLSDSQGCLVAEGDAAFTPEQIEAIAALKLERKPLTAFDHKGAFMYIKGARPWTHVGKVDVALPSATQNEVSKEEAEALIANGVLAIAEGSNMGCTQEAIDVFEETRKTKGDAAVWYGPGKAANCGGVAVSGLEMAQNSQRLSWTREEVDEKLKDIMKNAFLNGVNTAKQYVKTADGELPSLVAGSNIAGFVK</sequence>
<feature type="domain" description="Glutamate/phenylalanine/leucine/valine/L-tryptophan dehydrogenase C-terminal" evidence="8">
    <location>
        <begin position="115"/>
        <end position="364"/>
    </location>
</feature>
<evidence type="ECO:0000256" key="7">
    <source>
        <dbReference type="RuleBase" id="RU004417"/>
    </source>
</evidence>
<evidence type="ECO:0000256" key="3">
    <source>
        <dbReference type="ARBA" id="ARBA00021155"/>
    </source>
</evidence>
<dbReference type="GO" id="GO:0006537">
    <property type="term" value="P:glutamate biosynthetic process"/>
    <property type="evidence" value="ECO:0007669"/>
    <property type="project" value="TreeGrafter"/>
</dbReference>
<feature type="non-terminal residue" evidence="9">
    <location>
        <position position="364"/>
    </location>
</feature>
<dbReference type="AlphaFoldDB" id="A0A0G4KVG1"/>
<accession>A0A0G4KVG1</accession>
<comment type="similarity">
    <text evidence="7">Belongs to the Glu/Leu/Phe/Val dehydrogenases family.</text>
</comment>
<evidence type="ECO:0000256" key="6">
    <source>
        <dbReference type="ARBA" id="ARBA00048584"/>
    </source>
</evidence>
<evidence type="ECO:0000313" key="10">
    <source>
        <dbReference type="Proteomes" id="UP000044602"/>
    </source>
</evidence>
<organism evidence="9 10">
    <name type="scientific">Verticillium longisporum</name>
    <name type="common">Verticillium dahliae var. longisporum</name>
    <dbReference type="NCBI Taxonomy" id="100787"/>
    <lineage>
        <taxon>Eukaryota</taxon>
        <taxon>Fungi</taxon>
        <taxon>Dikarya</taxon>
        <taxon>Ascomycota</taxon>
        <taxon>Pezizomycotina</taxon>
        <taxon>Sordariomycetes</taxon>
        <taxon>Hypocreomycetidae</taxon>
        <taxon>Glomerellales</taxon>
        <taxon>Plectosphaerellaceae</taxon>
        <taxon>Verticillium</taxon>
    </lineage>
</organism>
<evidence type="ECO:0000256" key="1">
    <source>
        <dbReference type="ARBA" id="ARBA00011643"/>
    </source>
</evidence>